<dbReference type="Pfam" id="PF00665">
    <property type="entry name" value="rve"/>
    <property type="match status" value="1"/>
</dbReference>
<dbReference type="InterPro" id="IPR012337">
    <property type="entry name" value="RNaseH-like_sf"/>
</dbReference>
<dbReference type="Proteomes" id="UP000027936">
    <property type="component" value="Unassembled WGS sequence"/>
</dbReference>
<comment type="caution">
    <text evidence="3">The sequence shown here is derived from an EMBL/GenBank/DDBJ whole genome shotgun (WGS) entry which is preliminary data.</text>
</comment>
<dbReference type="AlphaFoldDB" id="A0A072NI43"/>
<dbReference type="InterPro" id="IPR001584">
    <property type="entry name" value="Integrase_cat-core"/>
</dbReference>
<protein>
    <submittedName>
        <fullName evidence="3">Transposase</fullName>
    </submittedName>
</protein>
<dbReference type="Pfam" id="PF13276">
    <property type="entry name" value="HTH_21"/>
    <property type="match status" value="1"/>
</dbReference>
<dbReference type="GO" id="GO:0003676">
    <property type="term" value="F:nucleic acid binding"/>
    <property type="evidence" value="ECO:0007669"/>
    <property type="project" value="InterPro"/>
</dbReference>
<comment type="function">
    <text evidence="1">Involved in the transposition of the insertion sequence.</text>
</comment>
<proteinExistence type="predicted"/>
<dbReference type="PATRIC" id="fig|1348973.3.peg.3441"/>
<dbReference type="NCBIfam" id="NF033516">
    <property type="entry name" value="transpos_IS3"/>
    <property type="match status" value="1"/>
</dbReference>
<sequence length="267" mass="31656">MIDWDGDDLPLKTQAELLSLNRSSLYYKPVEPSPEEIFIKHRIDEVYTKYPFFGSRRIAEYLSQRDLLINRKAVQRHMREMGIAGIAPGPNLSKRNHEHRIYPYLLRGLTIMHPNHVWGIDITYIRLQRGWIYLVAVIDWYSRYVISWELDQSLEIDFVLEAVNKALKHYQPIIMNSDQGSHFTSSQYTDLLKEKDVKISMDGKGRALDNIITERLWRTVKYEEVYLKDYESPRIARNEISNFLEFYNHERPHQSLGYKTPVALFTM</sequence>
<gene>
    <name evidence="3" type="ORF">M670_03565</name>
</gene>
<evidence type="ECO:0000256" key="1">
    <source>
        <dbReference type="ARBA" id="ARBA00002286"/>
    </source>
</evidence>
<dbReference type="InterPro" id="IPR050900">
    <property type="entry name" value="Transposase_IS3/IS150/IS904"/>
</dbReference>
<dbReference type="SUPFAM" id="SSF53098">
    <property type="entry name" value="Ribonuclease H-like"/>
    <property type="match status" value="1"/>
</dbReference>
<name>A0A072NI43_SCHAZ</name>
<dbReference type="GO" id="GO:0015074">
    <property type="term" value="P:DNA integration"/>
    <property type="evidence" value="ECO:0007669"/>
    <property type="project" value="InterPro"/>
</dbReference>
<organism evidence="3 4">
    <name type="scientific">Schinkia azotoformans MEV2011</name>
    <dbReference type="NCBI Taxonomy" id="1348973"/>
    <lineage>
        <taxon>Bacteria</taxon>
        <taxon>Bacillati</taxon>
        <taxon>Bacillota</taxon>
        <taxon>Bacilli</taxon>
        <taxon>Bacillales</taxon>
        <taxon>Bacillaceae</taxon>
        <taxon>Calidifontibacillus/Schinkia group</taxon>
        <taxon>Schinkia</taxon>
    </lineage>
</organism>
<evidence type="ECO:0000259" key="2">
    <source>
        <dbReference type="PROSITE" id="PS50994"/>
    </source>
</evidence>
<dbReference type="EMBL" id="JJRY01000017">
    <property type="protein sequence ID" value="KEF37146.1"/>
    <property type="molecule type" value="Genomic_DNA"/>
</dbReference>
<evidence type="ECO:0000313" key="3">
    <source>
        <dbReference type="EMBL" id="KEF37146.1"/>
    </source>
</evidence>
<evidence type="ECO:0000313" key="4">
    <source>
        <dbReference type="Proteomes" id="UP000027936"/>
    </source>
</evidence>
<reference evidence="3 4" key="1">
    <citation type="submission" date="2014-04" db="EMBL/GenBank/DDBJ databases">
        <title>Draft genome sequence of Bacillus azotoformans MEV2011, a (co-) denitrifying strain unable to grow in the presence of oxygen.</title>
        <authorList>
            <person name="Nielsen M."/>
            <person name="Schreiber L."/>
            <person name="Finster K."/>
            <person name="Schramm A."/>
        </authorList>
    </citation>
    <scope>NUCLEOTIDE SEQUENCE [LARGE SCALE GENOMIC DNA]</scope>
    <source>
        <strain evidence="3 4">MEV2011</strain>
    </source>
</reference>
<dbReference type="Gene3D" id="3.30.420.10">
    <property type="entry name" value="Ribonuclease H-like superfamily/Ribonuclease H"/>
    <property type="match status" value="1"/>
</dbReference>
<dbReference type="PROSITE" id="PS50994">
    <property type="entry name" value="INTEGRASE"/>
    <property type="match status" value="1"/>
</dbReference>
<feature type="domain" description="Integrase catalytic" evidence="2">
    <location>
        <begin position="110"/>
        <end position="267"/>
    </location>
</feature>
<dbReference type="PANTHER" id="PTHR46889">
    <property type="entry name" value="TRANSPOSASE INSF FOR INSERTION SEQUENCE IS3B-RELATED"/>
    <property type="match status" value="1"/>
</dbReference>
<dbReference type="PANTHER" id="PTHR46889:SF7">
    <property type="entry name" value="TRANSPOSASE FOR INSERTION SEQUENCE ELEMENT IS904"/>
    <property type="match status" value="1"/>
</dbReference>
<dbReference type="InterPro" id="IPR036397">
    <property type="entry name" value="RNaseH_sf"/>
</dbReference>
<accession>A0A072NI43</accession>
<dbReference type="InterPro" id="IPR025948">
    <property type="entry name" value="HTH-like_dom"/>
</dbReference>
<dbReference type="InterPro" id="IPR048020">
    <property type="entry name" value="Transpos_IS3"/>
</dbReference>